<accession>A0A3B1ACL5</accession>
<keyword evidence="3" id="KW-0444">Lipid biosynthesis</keyword>
<keyword evidence="9 12" id="KW-0472">Membrane</keyword>
<name>A0A3B1ACL5_9ZZZZ</name>
<evidence type="ECO:0000256" key="8">
    <source>
        <dbReference type="ARBA" id="ARBA00023098"/>
    </source>
</evidence>
<feature type="transmembrane region" description="Helical" evidence="12">
    <location>
        <begin position="145"/>
        <end position="164"/>
    </location>
</feature>
<evidence type="ECO:0000256" key="1">
    <source>
        <dbReference type="ARBA" id="ARBA00004651"/>
    </source>
</evidence>
<reference evidence="13" key="1">
    <citation type="submission" date="2018-06" db="EMBL/GenBank/DDBJ databases">
        <authorList>
            <person name="Zhirakovskaya E."/>
        </authorList>
    </citation>
    <scope>NUCLEOTIDE SEQUENCE</scope>
</reference>
<dbReference type="EC" id="2.7.7.41" evidence="13"/>
<evidence type="ECO:0000256" key="7">
    <source>
        <dbReference type="ARBA" id="ARBA00022989"/>
    </source>
</evidence>
<keyword evidence="2" id="KW-1003">Cell membrane</keyword>
<dbReference type="GO" id="GO:0005886">
    <property type="term" value="C:plasma membrane"/>
    <property type="evidence" value="ECO:0007669"/>
    <property type="project" value="UniProtKB-SubCell"/>
</dbReference>
<sequence>MLKLRIITALVLAPLVVWGVFSLPSFYFSLSVLIVVGLASWEWAHLSGITGTFSKIIYATAAVASLVLLVWYLEINHNDFYILLYISILWWLYRVVRVLVFRTPSSATSTAGQLSLATALSCIVALVIPFYAIIYLRDTYSFHGYLFYLVMLIWSVDVFAYFFGKYLGKNKLAPHVSPGKTWEGVYGALVATFFASVIGAFSFDFTLNEGVIFFALSFLVVVISIFGDLSESLYKRQNAVKDSGNLLPGHGGMLDRVDSLSAAAPFYVTGLSVLGFLR</sequence>
<dbReference type="PANTHER" id="PTHR46382:SF1">
    <property type="entry name" value="PHOSPHATIDATE CYTIDYLYLTRANSFERASE"/>
    <property type="match status" value="1"/>
</dbReference>
<comment type="subcellular location">
    <subcellularLocation>
        <location evidence="1">Cell membrane</location>
        <topology evidence="1">Multi-pass membrane protein</topology>
    </subcellularLocation>
</comment>
<evidence type="ECO:0000256" key="6">
    <source>
        <dbReference type="ARBA" id="ARBA00022695"/>
    </source>
</evidence>
<dbReference type="AlphaFoldDB" id="A0A3B1ACL5"/>
<keyword evidence="8" id="KW-0443">Lipid metabolism</keyword>
<dbReference type="GO" id="GO:0004605">
    <property type="term" value="F:phosphatidate cytidylyltransferase activity"/>
    <property type="evidence" value="ECO:0007669"/>
    <property type="project" value="UniProtKB-EC"/>
</dbReference>
<keyword evidence="10" id="KW-0594">Phospholipid biosynthesis</keyword>
<dbReference type="PANTHER" id="PTHR46382">
    <property type="entry name" value="PHOSPHATIDATE CYTIDYLYLTRANSFERASE"/>
    <property type="match status" value="1"/>
</dbReference>
<feature type="transmembrane region" description="Helical" evidence="12">
    <location>
        <begin position="56"/>
        <end position="73"/>
    </location>
</feature>
<evidence type="ECO:0000256" key="4">
    <source>
        <dbReference type="ARBA" id="ARBA00022679"/>
    </source>
</evidence>
<gene>
    <name evidence="13" type="ORF">MNBD_GAMMA23-1922</name>
</gene>
<evidence type="ECO:0000256" key="12">
    <source>
        <dbReference type="SAM" id="Phobius"/>
    </source>
</evidence>
<feature type="transmembrane region" description="Helical" evidence="12">
    <location>
        <begin position="184"/>
        <end position="203"/>
    </location>
</feature>
<feature type="transmembrane region" description="Helical" evidence="12">
    <location>
        <begin position="112"/>
        <end position="133"/>
    </location>
</feature>
<keyword evidence="7 12" id="KW-1133">Transmembrane helix</keyword>
<keyword evidence="4 13" id="KW-0808">Transferase</keyword>
<dbReference type="GO" id="GO:0016024">
    <property type="term" value="P:CDP-diacylglycerol biosynthetic process"/>
    <property type="evidence" value="ECO:0007669"/>
    <property type="project" value="TreeGrafter"/>
</dbReference>
<evidence type="ECO:0000256" key="3">
    <source>
        <dbReference type="ARBA" id="ARBA00022516"/>
    </source>
</evidence>
<evidence type="ECO:0000256" key="2">
    <source>
        <dbReference type="ARBA" id="ARBA00022475"/>
    </source>
</evidence>
<evidence type="ECO:0000256" key="9">
    <source>
        <dbReference type="ARBA" id="ARBA00023136"/>
    </source>
</evidence>
<keyword evidence="6 13" id="KW-0548">Nucleotidyltransferase</keyword>
<feature type="transmembrane region" description="Helical" evidence="12">
    <location>
        <begin position="259"/>
        <end position="277"/>
    </location>
</feature>
<dbReference type="Pfam" id="PF01148">
    <property type="entry name" value="CTP_transf_1"/>
    <property type="match status" value="1"/>
</dbReference>
<evidence type="ECO:0000256" key="5">
    <source>
        <dbReference type="ARBA" id="ARBA00022692"/>
    </source>
</evidence>
<organism evidence="13">
    <name type="scientific">hydrothermal vent metagenome</name>
    <dbReference type="NCBI Taxonomy" id="652676"/>
    <lineage>
        <taxon>unclassified sequences</taxon>
        <taxon>metagenomes</taxon>
        <taxon>ecological metagenomes</taxon>
    </lineage>
</organism>
<keyword evidence="11" id="KW-1208">Phospholipid metabolism</keyword>
<evidence type="ECO:0000256" key="10">
    <source>
        <dbReference type="ARBA" id="ARBA00023209"/>
    </source>
</evidence>
<feature type="transmembrane region" description="Helical" evidence="12">
    <location>
        <begin position="210"/>
        <end position="227"/>
    </location>
</feature>
<feature type="transmembrane region" description="Helical" evidence="12">
    <location>
        <begin position="7"/>
        <end position="36"/>
    </location>
</feature>
<evidence type="ECO:0000256" key="11">
    <source>
        <dbReference type="ARBA" id="ARBA00023264"/>
    </source>
</evidence>
<feature type="transmembrane region" description="Helical" evidence="12">
    <location>
        <begin position="80"/>
        <end position="100"/>
    </location>
</feature>
<protein>
    <submittedName>
        <fullName evidence="13">Phosphatidate cytidylyltransferase</fullName>
        <ecNumber evidence="13">2.7.7.41</ecNumber>
    </submittedName>
</protein>
<keyword evidence="5 12" id="KW-0812">Transmembrane</keyword>
<proteinExistence type="predicted"/>
<dbReference type="EMBL" id="UOFT01000077">
    <property type="protein sequence ID" value="VAW99360.1"/>
    <property type="molecule type" value="Genomic_DNA"/>
</dbReference>
<evidence type="ECO:0000313" key="13">
    <source>
        <dbReference type="EMBL" id="VAW99360.1"/>
    </source>
</evidence>